<evidence type="ECO:0000259" key="1">
    <source>
        <dbReference type="SMART" id="SM00382"/>
    </source>
</evidence>
<dbReference type="SMART" id="SM00382">
    <property type="entry name" value="AAA"/>
    <property type="match status" value="1"/>
</dbReference>
<reference evidence="3" key="1">
    <citation type="submission" date="2016-10" db="EMBL/GenBank/DDBJ databases">
        <authorList>
            <person name="Varghese N."/>
            <person name="Submissions S."/>
        </authorList>
    </citation>
    <scope>NUCLEOTIDE SEQUENCE [LARGE SCALE GENOMIC DNA]</scope>
    <source>
        <strain evidence="3">DSM 22361</strain>
    </source>
</reference>
<dbReference type="Gene3D" id="3.40.50.300">
    <property type="entry name" value="P-loop containing nucleotide triphosphate hydrolases"/>
    <property type="match status" value="1"/>
</dbReference>
<dbReference type="RefSeq" id="WP_103906658.1">
    <property type="nucleotide sequence ID" value="NZ_CP049246.1"/>
</dbReference>
<sequence length="454" mass="52609">MFISSINIKGLHGYIDKKLDFFNDTTLLVGINGAGKTSILNLINWLIQPSISHLCVTKFKSVTLKLTFKDIEYTITCKHLKSTFTYSVINSKGEKFPPLVVRRKYSFESITNNQDLFDKAFDSYTGLRPDDNEVKTWELIKNFPRPTIIGLDRHLYAEEADTIYFDENIRPNINSKRINKTLTPIDRAKNLINEEYRISKNSILNLTNDLKNHLMLSTFSDNINLDSFGTGIKQKLDIGQIDKAQKRVNEYFAEYANIELKSEDLRIVKDYFNNLREITLKYINTPTDPRVELLYGLNANQYTKIKKLLTAFEKFEKQSKSAKKKIDDFLTTINFFFKDSSKKLIFKEETSIIAYKSLDKNQNFIGDFRDIRNLSSGEQQILILFSYIAFNSGDGKVFIIDEPELSLHIKWQEDFLSYLDQIKPTGVQVILATHSPILANRKRDKTIVLLPYNE</sequence>
<accession>A0A1H5ZYL4</accession>
<dbReference type="PANTHER" id="PTHR43581:SF2">
    <property type="entry name" value="EXCINUCLEASE ATPASE SUBUNIT"/>
    <property type="match status" value="1"/>
</dbReference>
<dbReference type="OrthoDB" id="9784297at2"/>
<feature type="domain" description="AAA+ ATPase" evidence="1">
    <location>
        <begin position="22"/>
        <end position="453"/>
    </location>
</feature>
<name>A0A1H5ZYL4_9SPHI</name>
<organism evidence="2 3">
    <name type="scientific">Sphingobacterium lactis</name>
    <dbReference type="NCBI Taxonomy" id="797291"/>
    <lineage>
        <taxon>Bacteria</taxon>
        <taxon>Pseudomonadati</taxon>
        <taxon>Bacteroidota</taxon>
        <taxon>Sphingobacteriia</taxon>
        <taxon>Sphingobacteriales</taxon>
        <taxon>Sphingobacteriaceae</taxon>
        <taxon>Sphingobacterium</taxon>
    </lineage>
</organism>
<dbReference type="CDD" id="cd00267">
    <property type="entry name" value="ABC_ATPase"/>
    <property type="match status" value="2"/>
</dbReference>
<dbReference type="SUPFAM" id="SSF52540">
    <property type="entry name" value="P-loop containing nucleoside triphosphate hydrolases"/>
    <property type="match status" value="1"/>
</dbReference>
<dbReference type="Proteomes" id="UP000236731">
    <property type="component" value="Unassembled WGS sequence"/>
</dbReference>
<dbReference type="GO" id="GO:0005524">
    <property type="term" value="F:ATP binding"/>
    <property type="evidence" value="ECO:0007669"/>
    <property type="project" value="UniProtKB-KW"/>
</dbReference>
<dbReference type="Pfam" id="PF13175">
    <property type="entry name" value="AAA_15"/>
    <property type="match status" value="1"/>
</dbReference>
<protein>
    <submittedName>
        <fullName evidence="2">Predicted ATP-binding protein involved in virulence</fullName>
    </submittedName>
</protein>
<dbReference type="EMBL" id="FNUT01000007">
    <property type="protein sequence ID" value="SEG41064.1"/>
    <property type="molecule type" value="Genomic_DNA"/>
</dbReference>
<dbReference type="InterPro" id="IPR041685">
    <property type="entry name" value="AAA_GajA/Old/RecF-like"/>
</dbReference>
<evidence type="ECO:0000313" key="2">
    <source>
        <dbReference type="EMBL" id="SEG41064.1"/>
    </source>
</evidence>
<dbReference type="PANTHER" id="PTHR43581">
    <property type="entry name" value="ATP/GTP PHOSPHATASE"/>
    <property type="match status" value="1"/>
</dbReference>
<gene>
    <name evidence="2" type="ORF">SAMN05421877_107233</name>
</gene>
<keyword evidence="3" id="KW-1185">Reference proteome</keyword>
<dbReference type="InterPro" id="IPR027417">
    <property type="entry name" value="P-loop_NTPase"/>
</dbReference>
<dbReference type="InterPro" id="IPR051396">
    <property type="entry name" value="Bact_Antivir_Def_Nuclease"/>
</dbReference>
<keyword evidence="2" id="KW-0547">Nucleotide-binding</keyword>
<proteinExistence type="predicted"/>
<dbReference type="InterPro" id="IPR003593">
    <property type="entry name" value="AAA+_ATPase"/>
</dbReference>
<evidence type="ECO:0000313" key="3">
    <source>
        <dbReference type="Proteomes" id="UP000236731"/>
    </source>
</evidence>
<keyword evidence="2" id="KW-0067">ATP-binding</keyword>
<dbReference type="AlphaFoldDB" id="A0A1H5ZYL4"/>